<dbReference type="NCBIfam" id="TIGR01854">
    <property type="entry name" value="lipid_A_lpxH"/>
    <property type="match status" value="1"/>
</dbReference>
<keyword evidence="8 10" id="KW-0472">Membrane</keyword>
<keyword evidence="6 10" id="KW-0378">Hydrolase</keyword>
<feature type="binding site" evidence="10">
    <location>
        <position position="146"/>
    </location>
    <ligand>
        <name>substrate</name>
    </ligand>
</feature>
<gene>
    <name evidence="10" type="primary">lpxH</name>
    <name evidence="12" type="ORF">EV695_0143</name>
</gene>
<proteinExistence type="inferred from homology"/>
<feature type="domain" description="Calcineurin-like phosphoesterase" evidence="11">
    <location>
        <begin position="23"/>
        <end position="223"/>
    </location>
</feature>
<dbReference type="PANTHER" id="PTHR34990">
    <property type="entry name" value="UDP-2,3-DIACYLGLUCOSAMINE HYDROLASE-RELATED"/>
    <property type="match status" value="1"/>
</dbReference>
<dbReference type="CDD" id="cd07398">
    <property type="entry name" value="MPP_YbbF-LpxH"/>
    <property type="match status" value="1"/>
</dbReference>
<dbReference type="SUPFAM" id="SSF56300">
    <property type="entry name" value="Metallo-dependent phosphatases"/>
    <property type="match status" value="1"/>
</dbReference>
<dbReference type="EMBL" id="SMFQ01000002">
    <property type="protein sequence ID" value="TCJ88301.1"/>
    <property type="molecule type" value="Genomic_DNA"/>
</dbReference>
<evidence type="ECO:0000313" key="12">
    <source>
        <dbReference type="EMBL" id="TCJ88301.1"/>
    </source>
</evidence>
<dbReference type="GO" id="GO:0030145">
    <property type="term" value="F:manganese ion binding"/>
    <property type="evidence" value="ECO:0007669"/>
    <property type="project" value="UniProtKB-UniRule"/>
</dbReference>
<evidence type="ECO:0000256" key="1">
    <source>
        <dbReference type="ARBA" id="ARBA00022475"/>
    </source>
</evidence>
<accession>A0A4R1FC18</accession>
<dbReference type="Gene3D" id="3.60.21.10">
    <property type="match status" value="1"/>
</dbReference>
<comment type="caution">
    <text evidence="10">Lacks conserved residue(s) required for the propagation of feature annotation.</text>
</comment>
<keyword evidence="3 10" id="KW-0997">Cell inner membrane</keyword>
<dbReference type="NCBIfam" id="NF003743">
    <property type="entry name" value="PRK05340.1"/>
    <property type="match status" value="1"/>
</dbReference>
<evidence type="ECO:0000256" key="6">
    <source>
        <dbReference type="ARBA" id="ARBA00022801"/>
    </source>
</evidence>
<feature type="binding site" evidence="10">
    <location>
        <position position="61"/>
    </location>
    <ligand>
        <name>Mn(2+)</name>
        <dbReference type="ChEBI" id="CHEBI:29035"/>
        <label>1</label>
    </ligand>
</feature>
<dbReference type="UniPathway" id="UPA00359">
    <property type="reaction ID" value="UER00480"/>
</dbReference>
<dbReference type="InterPro" id="IPR010138">
    <property type="entry name" value="UDP-diacylglucosamine_Hdrlase"/>
</dbReference>
<keyword evidence="7 10" id="KW-0443">Lipid metabolism</keyword>
<dbReference type="HAMAP" id="MF_00575">
    <property type="entry name" value="LpxH"/>
    <property type="match status" value="1"/>
</dbReference>
<feature type="binding site" evidence="10">
    <location>
        <position position="138"/>
    </location>
    <ligand>
        <name>Mn(2+)</name>
        <dbReference type="ChEBI" id="CHEBI:29035"/>
        <label>2</label>
    </ligand>
</feature>
<dbReference type="AlphaFoldDB" id="A0A4R1FC18"/>
<feature type="binding site" evidence="10">
    <location>
        <begin position="103"/>
        <end position="104"/>
    </location>
    <ligand>
        <name>substrate</name>
    </ligand>
</feature>
<keyword evidence="2 10" id="KW-0444">Lipid biosynthesis</keyword>
<evidence type="ECO:0000256" key="5">
    <source>
        <dbReference type="ARBA" id="ARBA00022723"/>
    </source>
</evidence>
<sequence>MINHSLNFIGSRNDDFLFAMNKTYFISDLHLDPSRPHLYKLFHEFIDKIKGDAEALYILGDLFEFWIGDDIIDLPIGKPYLPIIEQLRSLSDSGTKIYFIQGNRDFLIGQKFMDRIGGVLLPDEIVIDLYGTPALIMHGDTLCTDDKGYQLMRKIFRLWIVQKIYLSMSPEKRDKKASEIRSKTSKQTKQKNYNILDVNQQVVEKALVSRGVSLLIHGHTHRPAEHEFMLDGMSEKRIVLGDWGEDVSWLEFTEISQELYY</sequence>
<feature type="binding site" evidence="10">
    <location>
        <position position="30"/>
    </location>
    <ligand>
        <name>Mn(2+)</name>
        <dbReference type="ChEBI" id="CHEBI:29035"/>
        <label>1</label>
    </ligand>
</feature>
<feature type="binding site" evidence="10">
    <location>
        <position position="191"/>
    </location>
    <ligand>
        <name>substrate</name>
    </ligand>
</feature>
<evidence type="ECO:0000313" key="13">
    <source>
        <dbReference type="Proteomes" id="UP000294887"/>
    </source>
</evidence>
<comment type="subcellular location">
    <subcellularLocation>
        <location evidence="10">Cell inner membrane</location>
        <topology evidence="10">Peripheral membrane protein</topology>
        <orientation evidence="10">Cytoplasmic side</orientation>
    </subcellularLocation>
</comment>
<comment type="caution">
    <text evidence="12">The sequence shown here is derived from an EMBL/GenBank/DDBJ whole genome shotgun (WGS) entry which is preliminary data.</text>
</comment>
<protein>
    <recommendedName>
        <fullName evidence="10">UDP-2,3-diacylglucosamine hydrolase</fullName>
        <ecNumber evidence="10">3.6.1.54</ecNumber>
    </recommendedName>
    <alternativeName>
        <fullName evidence="10">UDP-2,3-diacylglucosamine diphosphatase</fullName>
    </alternativeName>
</protein>
<feature type="binding site" evidence="10">
    <location>
        <position position="221"/>
    </location>
    <ligand>
        <name>Mn(2+)</name>
        <dbReference type="ChEBI" id="CHEBI:29035"/>
        <label>1</label>
    </ligand>
</feature>
<dbReference type="Proteomes" id="UP000294887">
    <property type="component" value="Unassembled WGS sequence"/>
</dbReference>
<feature type="binding site" evidence="10">
    <location>
        <position position="103"/>
    </location>
    <ligand>
        <name>Mn(2+)</name>
        <dbReference type="ChEBI" id="CHEBI:29035"/>
        <label>2</label>
    </ligand>
</feature>
<comment type="cofactor">
    <cofactor evidence="10">
        <name>Mn(2+)</name>
        <dbReference type="ChEBI" id="CHEBI:29035"/>
    </cofactor>
    <text evidence="10">Binds 2 Mn(2+) ions per subunit in a binuclear metal center.</text>
</comment>
<comment type="function">
    <text evidence="10">Hydrolyzes the pyrophosphate bond of UDP-2,3-diacylglucosamine to yield 2,3-diacylglucosamine 1-phosphate (lipid X) and UMP by catalyzing the attack of water at the alpha-P atom. Involved in the biosynthesis of lipid A, a phosphorylated glycolipid that anchors the lipopolysaccharide to the outer membrane of the cell.</text>
</comment>
<evidence type="ECO:0000256" key="7">
    <source>
        <dbReference type="ARBA" id="ARBA00023098"/>
    </source>
</evidence>
<evidence type="ECO:0000256" key="4">
    <source>
        <dbReference type="ARBA" id="ARBA00022556"/>
    </source>
</evidence>
<evidence type="ECO:0000256" key="9">
    <source>
        <dbReference type="ARBA" id="ARBA00023211"/>
    </source>
</evidence>
<reference evidence="12 13" key="1">
    <citation type="submission" date="2019-03" db="EMBL/GenBank/DDBJ databases">
        <title>Genomic Encyclopedia of Type Strains, Phase IV (KMG-IV): sequencing the most valuable type-strain genomes for metagenomic binning, comparative biology and taxonomic classification.</title>
        <authorList>
            <person name="Goeker M."/>
        </authorList>
    </citation>
    <scope>NUCLEOTIDE SEQUENCE [LARGE SCALE GENOMIC DNA]</scope>
    <source>
        <strain evidence="12 13">DSM 24830</strain>
    </source>
</reference>
<feature type="binding site" evidence="10">
    <location>
        <position position="188"/>
    </location>
    <ligand>
        <name>substrate</name>
    </ligand>
</feature>
<keyword evidence="5 10" id="KW-0479">Metal-binding</keyword>
<keyword evidence="4 10" id="KW-0441">Lipid A biosynthesis</keyword>
<evidence type="ECO:0000256" key="2">
    <source>
        <dbReference type="ARBA" id="ARBA00022516"/>
    </source>
</evidence>
<dbReference type="GO" id="GO:0005737">
    <property type="term" value="C:cytoplasm"/>
    <property type="evidence" value="ECO:0007669"/>
    <property type="project" value="InterPro"/>
</dbReference>
<evidence type="ECO:0000259" key="11">
    <source>
        <dbReference type="Pfam" id="PF00149"/>
    </source>
</evidence>
<dbReference type="GO" id="GO:0019897">
    <property type="term" value="C:extrinsic component of plasma membrane"/>
    <property type="evidence" value="ECO:0007669"/>
    <property type="project" value="UniProtKB-UniRule"/>
</dbReference>
<feature type="binding site" evidence="10">
    <location>
        <position position="219"/>
    </location>
    <ligand>
        <name>substrate</name>
    </ligand>
</feature>
<dbReference type="InterPro" id="IPR004843">
    <property type="entry name" value="Calcineurin-like_PHP"/>
</dbReference>
<keyword evidence="1 10" id="KW-1003">Cell membrane</keyword>
<name>A0A4R1FC18_9GAMM</name>
<keyword evidence="9 10" id="KW-0464">Manganese</keyword>
<evidence type="ECO:0000256" key="10">
    <source>
        <dbReference type="HAMAP-Rule" id="MF_00575"/>
    </source>
</evidence>
<comment type="pathway">
    <text evidence="10">Glycolipid biosynthesis; lipid IV(A) biosynthesis; lipid IV(A) from (3R)-3-hydroxytetradecanoyl-[acyl-carrier-protein] and UDP-N-acetyl-alpha-D-glucosamine: step 4/6.</text>
</comment>
<keyword evidence="13" id="KW-1185">Reference proteome</keyword>
<dbReference type="InterPro" id="IPR043461">
    <property type="entry name" value="LpxH-like"/>
</dbReference>
<dbReference type="GO" id="GO:0008758">
    <property type="term" value="F:UDP-2,3-diacylglucosamine hydrolase activity"/>
    <property type="evidence" value="ECO:0007669"/>
    <property type="project" value="UniProtKB-UniRule"/>
</dbReference>
<feature type="binding site" evidence="10">
    <location>
        <position position="219"/>
    </location>
    <ligand>
        <name>Mn(2+)</name>
        <dbReference type="ChEBI" id="CHEBI:29035"/>
        <label>2</label>
    </ligand>
</feature>
<evidence type="ECO:0000256" key="8">
    <source>
        <dbReference type="ARBA" id="ARBA00023136"/>
    </source>
</evidence>
<feature type="binding site" evidence="10">
    <location>
        <position position="28"/>
    </location>
    <ligand>
        <name>Mn(2+)</name>
        <dbReference type="ChEBI" id="CHEBI:29035"/>
        <label>1</label>
    </ligand>
</feature>
<evidence type="ECO:0000256" key="3">
    <source>
        <dbReference type="ARBA" id="ARBA00022519"/>
    </source>
</evidence>
<feature type="binding site" evidence="10">
    <location>
        <position position="61"/>
    </location>
    <ligand>
        <name>Mn(2+)</name>
        <dbReference type="ChEBI" id="CHEBI:29035"/>
        <label>2</label>
    </ligand>
</feature>
<dbReference type="PANTHER" id="PTHR34990:SF1">
    <property type="entry name" value="UDP-2,3-DIACYLGLUCOSAMINE HYDROLASE"/>
    <property type="match status" value="1"/>
</dbReference>
<organism evidence="12 13">
    <name type="scientific">Cocleimonas flava</name>
    <dbReference type="NCBI Taxonomy" id="634765"/>
    <lineage>
        <taxon>Bacteria</taxon>
        <taxon>Pseudomonadati</taxon>
        <taxon>Pseudomonadota</taxon>
        <taxon>Gammaproteobacteria</taxon>
        <taxon>Thiotrichales</taxon>
        <taxon>Thiotrichaceae</taxon>
        <taxon>Cocleimonas</taxon>
    </lineage>
</organism>
<dbReference type="EC" id="3.6.1.54" evidence="10"/>
<comment type="catalytic activity">
    <reaction evidence="10">
        <text>UDP-2-N,3-O-bis[(3R)-3-hydroxytetradecanoyl]-alpha-D-glucosamine + H2O = 2-N,3-O-bis[(3R)-3-hydroxytetradecanoyl]-alpha-D-glucosaminyl 1-phosphate + UMP + 2 H(+)</text>
        <dbReference type="Rhea" id="RHEA:25213"/>
        <dbReference type="ChEBI" id="CHEBI:15377"/>
        <dbReference type="ChEBI" id="CHEBI:15378"/>
        <dbReference type="ChEBI" id="CHEBI:57865"/>
        <dbReference type="ChEBI" id="CHEBI:57957"/>
        <dbReference type="ChEBI" id="CHEBI:78847"/>
        <dbReference type="EC" id="3.6.1.54"/>
    </reaction>
</comment>
<dbReference type="Pfam" id="PF00149">
    <property type="entry name" value="Metallophos"/>
    <property type="match status" value="1"/>
</dbReference>
<dbReference type="GO" id="GO:0009245">
    <property type="term" value="P:lipid A biosynthetic process"/>
    <property type="evidence" value="ECO:0007669"/>
    <property type="project" value="UniProtKB-UniRule"/>
</dbReference>
<comment type="similarity">
    <text evidence="10">Belongs to the LpxH family.</text>
</comment>
<dbReference type="InterPro" id="IPR029052">
    <property type="entry name" value="Metallo-depent_PP-like"/>
</dbReference>